<dbReference type="RefSeq" id="WP_009679848.1">
    <property type="nucleotide sequence ID" value="NZ_AEUD01000011.1"/>
</dbReference>
<dbReference type="AlphaFoldDB" id="F1YL85"/>
<dbReference type="EMBL" id="AEUD01000011">
    <property type="protein sequence ID" value="EGD54545.1"/>
    <property type="molecule type" value="Genomic_DNA"/>
</dbReference>
<name>F1YL85_9ACTN</name>
<reference evidence="1 2" key="1">
    <citation type="journal article" date="2011" name="J. Bacteriol.">
        <title>Draft Genome Sequence of Gordonia neofelifaecis NRRL B-59395, a Cholesterol-Degrading Actinomycete.</title>
        <authorList>
            <person name="Ge F."/>
            <person name="Li W."/>
            <person name="Chen G."/>
            <person name="Liu Y."/>
            <person name="Zhang G."/>
            <person name="Yong B."/>
            <person name="Wang Q."/>
            <person name="Wang N."/>
            <person name="Huang Z."/>
            <person name="Li W."/>
            <person name="Wang J."/>
            <person name="Wu C."/>
            <person name="Xie Q."/>
            <person name="Liu G."/>
        </authorList>
    </citation>
    <scope>NUCLEOTIDE SEQUENCE [LARGE SCALE GENOMIC DNA]</scope>
    <source>
        <strain evidence="1 2">NRRL B-59395</strain>
    </source>
</reference>
<dbReference type="STRING" id="644548.SCNU_13223"/>
<gene>
    <name evidence="1" type="ORF">SCNU_13223</name>
</gene>
<dbReference type="OrthoDB" id="4566632at2"/>
<comment type="caution">
    <text evidence="1">The sequence shown here is derived from an EMBL/GenBank/DDBJ whole genome shotgun (WGS) entry which is preliminary data.</text>
</comment>
<accession>F1YL85</accession>
<evidence type="ECO:0000313" key="2">
    <source>
        <dbReference type="Proteomes" id="UP000035065"/>
    </source>
</evidence>
<sequence length="97" mass="10622">MVPSAKHPTDFTPPEPPFSTELLADLHADALDPELASHVRSRLPADPRAEEVLDALDRVQQDLRGLRTPAPPMPEAVAARLDSVIDGLTRGEDRRPE</sequence>
<protein>
    <submittedName>
        <fullName evidence="1">Uncharacterized protein</fullName>
    </submittedName>
</protein>
<keyword evidence="2" id="KW-1185">Reference proteome</keyword>
<dbReference type="Proteomes" id="UP000035065">
    <property type="component" value="Unassembled WGS sequence"/>
</dbReference>
<evidence type="ECO:0000313" key="1">
    <source>
        <dbReference type="EMBL" id="EGD54545.1"/>
    </source>
</evidence>
<organism evidence="1 2">
    <name type="scientific">Gordonia neofelifaecis NRRL B-59395</name>
    <dbReference type="NCBI Taxonomy" id="644548"/>
    <lineage>
        <taxon>Bacteria</taxon>
        <taxon>Bacillati</taxon>
        <taxon>Actinomycetota</taxon>
        <taxon>Actinomycetes</taxon>
        <taxon>Mycobacteriales</taxon>
        <taxon>Gordoniaceae</taxon>
        <taxon>Gordonia</taxon>
    </lineage>
</organism>
<proteinExistence type="predicted"/>